<protein>
    <submittedName>
        <fullName evidence="1">Uncharacterized protein</fullName>
    </submittedName>
</protein>
<organism evidence="1 2">
    <name type="scientific">Euphydryas editha</name>
    <name type="common">Edith's checkerspot</name>
    <dbReference type="NCBI Taxonomy" id="104508"/>
    <lineage>
        <taxon>Eukaryota</taxon>
        <taxon>Metazoa</taxon>
        <taxon>Ecdysozoa</taxon>
        <taxon>Arthropoda</taxon>
        <taxon>Hexapoda</taxon>
        <taxon>Insecta</taxon>
        <taxon>Pterygota</taxon>
        <taxon>Neoptera</taxon>
        <taxon>Endopterygota</taxon>
        <taxon>Lepidoptera</taxon>
        <taxon>Glossata</taxon>
        <taxon>Ditrysia</taxon>
        <taxon>Papilionoidea</taxon>
        <taxon>Nymphalidae</taxon>
        <taxon>Nymphalinae</taxon>
        <taxon>Euphydryas</taxon>
    </lineage>
</organism>
<reference evidence="1" key="1">
    <citation type="submission" date="2022-03" db="EMBL/GenBank/DDBJ databases">
        <authorList>
            <person name="Tunstrom K."/>
        </authorList>
    </citation>
    <scope>NUCLEOTIDE SEQUENCE</scope>
</reference>
<dbReference type="Proteomes" id="UP001153954">
    <property type="component" value="Unassembled WGS sequence"/>
</dbReference>
<evidence type="ECO:0000313" key="1">
    <source>
        <dbReference type="EMBL" id="CAH2105031.1"/>
    </source>
</evidence>
<proteinExistence type="predicted"/>
<name>A0AAU9UZV5_EUPED</name>
<sequence length="85" mass="9347">MASAIRVQMQLSRAGALRPPPAASCFYSIVRLLDIRFSPCPATDTGRTDLSYRLFVWRVEKRKHQIKSLSSKLGVSVINNGGGTP</sequence>
<comment type="caution">
    <text evidence="1">The sequence shown here is derived from an EMBL/GenBank/DDBJ whole genome shotgun (WGS) entry which is preliminary data.</text>
</comment>
<gene>
    <name evidence="1" type="ORF">EEDITHA_LOCUS19345</name>
</gene>
<dbReference type="EMBL" id="CAKOGL010000027">
    <property type="protein sequence ID" value="CAH2105031.1"/>
    <property type="molecule type" value="Genomic_DNA"/>
</dbReference>
<evidence type="ECO:0000313" key="2">
    <source>
        <dbReference type="Proteomes" id="UP001153954"/>
    </source>
</evidence>
<dbReference type="AlphaFoldDB" id="A0AAU9UZV5"/>
<accession>A0AAU9UZV5</accession>
<keyword evidence="2" id="KW-1185">Reference proteome</keyword>